<feature type="domain" description="GST N-terminal" evidence="1">
    <location>
        <begin position="1"/>
        <end position="80"/>
    </location>
</feature>
<dbReference type="SFLD" id="SFLDG00358">
    <property type="entry name" value="Main_(cytGST)"/>
    <property type="match status" value="1"/>
</dbReference>
<accession>A0ABU9CMT6</accession>
<sequence length="223" mass="24411">MLELHYYPSNASLAPHLVLLELGLPFTKVLVDRTVQAHKAPAYLALNPNGLIPVLRDGELVLFEAAAICLHLVDRPGAPDSAPPLMPPPGTAERAQATKWLVWLTNTLQANLIVYFYPERLVDEGNTEGAAQVKAHAQAMVGRQLDILVAEFERHGGPWLLGGQYSLCDAYAFMLCRWTRGFSGPASAPARERPVLAAWLQRMLARPAVQRLIADEGLVPPLV</sequence>
<dbReference type="SUPFAM" id="SSF52833">
    <property type="entry name" value="Thioredoxin-like"/>
    <property type="match status" value="1"/>
</dbReference>
<feature type="domain" description="GST C-terminal" evidence="2">
    <location>
        <begin position="90"/>
        <end position="222"/>
    </location>
</feature>
<dbReference type="Proteomes" id="UP001365405">
    <property type="component" value="Unassembled WGS sequence"/>
</dbReference>
<dbReference type="EMBL" id="JBBUTH010000011">
    <property type="protein sequence ID" value="MEK8053142.1"/>
    <property type="molecule type" value="Genomic_DNA"/>
</dbReference>
<dbReference type="PROSITE" id="PS50404">
    <property type="entry name" value="GST_NTER"/>
    <property type="match status" value="1"/>
</dbReference>
<dbReference type="SFLD" id="SFLDG01150">
    <property type="entry name" value="Main.1:_Beta-like"/>
    <property type="match status" value="1"/>
</dbReference>
<dbReference type="Pfam" id="PF13409">
    <property type="entry name" value="GST_N_2"/>
    <property type="match status" value="1"/>
</dbReference>
<dbReference type="PANTHER" id="PTHR44051">
    <property type="entry name" value="GLUTATHIONE S-TRANSFERASE-RELATED"/>
    <property type="match status" value="1"/>
</dbReference>
<proteinExistence type="predicted"/>
<dbReference type="InterPro" id="IPR036282">
    <property type="entry name" value="Glutathione-S-Trfase_C_sf"/>
</dbReference>
<evidence type="ECO:0000259" key="2">
    <source>
        <dbReference type="PROSITE" id="PS50405"/>
    </source>
</evidence>
<name>A0ABU9CMT6_9BURK</name>
<comment type="caution">
    <text evidence="3">The sequence shown here is derived from an EMBL/GenBank/DDBJ whole genome shotgun (WGS) entry which is preliminary data.</text>
</comment>
<protein>
    <submittedName>
        <fullName evidence="3">Glutathione S-transferase family protein</fullName>
    </submittedName>
</protein>
<dbReference type="Gene3D" id="1.20.1050.10">
    <property type="match status" value="1"/>
</dbReference>
<dbReference type="InterPro" id="IPR004045">
    <property type="entry name" value="Glutathione_S-Trfase_N"/>
</dbReference>
<evidence type="ECO:0000259" key="1">
    <source>
        <dbReference type="PROSITE" id="PS50404"/>
    </source>
</evidence>
<keyword evidence="4" id="KW-1185">Reference proteome</keyword>
<dbReference type="InterPro" id="IPR040079">
    <property type="entry name" value="Glutathione_S-Trfase"/>
</dbReference>
<dbReference type="PROSITE" id="PS50405">
    <property type="entry name" value="GST_CTER"/>
    <property type="match status" value="1"/>
</dbReference>
<dbReference type="PANTHER" id="PTHR44051:SF8">
    <property type="entry name" value="GLUTATHIONE S-TRANSFERASE GSTA"/>
    <property type="match status" value="1"/>
</dbReference>
<dbReference type="CDD" id="cd03188">
    <property type="entry name" value="GST_C_Beta"/>
    <property type="match status" value="1"/>
</dbReference>
<dbReference type="InterPro" id="IPR004046">
    <property type="entry name" value="GST_C"/>
</dbReference>
<dbReference type="SUPFAM" id="SSF47616">
    <property type="entry name" value="GST C-terminal domain-like"/>
    <property type="match status" value="1"/>
</dbReference>
<evidence type="ECO:0000313" key="3">
    <source>
        <dbReference type="EMBL" id="MEK8053142.1"/>
    </source>
</evidence>
<dbReference type="SFLD" id="SFLDS00019">
    <property type="entry name" value="Glutathione_Transferase_(cytos"/>
    <property type="match status" value="1"/>
</dbReference>
<dbReference type="CDD" id="cd03057">
    <property type="entry name" value="GST_N_Beta"/>
    <property type="match status" value="1"/>
</dbReference>
<evidence type="ECO:0000313" key="4">
    <source>
        <dbReference type="Proteomes" id="UP001365405"/>
    </source>
</evidence>
<gene>
    <name evidence="3" type="ORF">AACH10_23005</name>
</gene>
<dbReference type="Gene3D" id="3.40.30.10">
    <property type="entry name" value="Glutaredoxin"/>
    <property type="match status" value="1"/>
</dbReference>
<dbReference type="InterPro" id="IPR036249">
    <property type="entry name" value="Thioredoxin-like_sf"/>
</dbReference>
<dbReference type="InterPro" id="IPR010987">
    <property type="entry name" value="Glutathione-S-Trfase_C-like"/>
</dbReference>
<organism evidence="3 4">
    <name type="scientific">Pseudaquabacterium inlustre</name>
    <dbReference type="NCBI Taxonomy" id="2984192"/>
    <lineage>
        <taxon>Bacteria</taxon>
        <taxon>Pseudomonadati</taxon>
        <taxon>Pseudomonadota</taxon>
        <taxon>Betaproteobacteria</taxon>
        <taxon>Burkholderiales</taxon>
        <taxon>Sphaerotilaceae</taxon>
        <taxon>Pseudaquabacterium</taxon>
    </lineage>
</organism>
<reference evidence="3 4" key="1">
    <citation type="submission" date="2024-04" db="EMBL/GenBank/DDBJ databases">
        <title>Novel species of the genus Ideonella isolated from streams.</title>
        <authorList>
            <person name="Lu H."/>
        </authorList>
    </citation>
    <scope>NUCLEOTIDE SEQUENCE [LARGE SCALE GENOMIC DNA]</scope>
    <source>
        <strain evidence="3 4">DXS22W</strain>
    </source>
</reference>
<dbReference type="Pfam" id="PF00043">
    <property type="entry name" value="GST_C"/>
    <property type="match status" value="1"/>
</dbReference>
<dbReference type="RefSeq" id="WP_341412888.1">
    <property type="nucleotide sequence ID" value="NZ_JBBUTH010000011.1"/>
</dbReference>